<dbReference type="PANTHER" id="PTHR12266:SF0">
    <property type="entry name" value="MITOCHONDRIAL SODIUM_CALCIUM EXCHANGER PROTEIN"/>
    <property type="match status" value="1"/>
</dbReference>
<dbReference type="GO" id="GO:0016020">
    <property type="term" value="C:membrane"/>
    <property type="evidence" value="ECO:0007669"/>
    <property type="project" value="TreeGrafter"/>
</dbReference>
<evidence type="ECO:0000256" key="1">
    <source>
        <dbReference type="ARBA" id="ARBA00022448"/>
    </source>
</evidence>
<evidence type="ECO:0000313" key="4">
    <source>
        <dbReference type="Proteomes" id="UP000735302"/>
    </source>
</evidence>
<dbReference type="InterPro" id="IPR051359">
    <property type="entry name" value="CaCA_antiporter"/>
</dbReference>
<dbReference type="EMBL" id="BLXT01005934">
    <property type="protein sequence ID" value="GFO27624.1"/>
    <property type="molecule type" value="Genomic_DNA"/>
</dbReference>
<evidence type="ECO:0000256" key="2">
    <source>
        <dbReference type="SAM" id="Phobius"/>
    </source>
</evidence>
<keyword evidence="2" id="KW-0812">Transmembrane</keyword>
<reference evidence="3 4" key="1">
    <citation type="journal article" date="2021" name="Elife">
        <title>Chloroplast acquisition without the gene transfer in kleptoplastic sea slugs, Plakobranchus ocellatus.</title>
        <authorList>
            <person name="Maeda T."/>
            <person name="Takahashi S."/>
            <person name="Yoshida T."/>
            <person name="Shimamura S."/>
            <person name="Takaki Y."/>
            <person name="Nagai Y."/>
            <person name="Toyoda A."/>
            <person name="Suzuki Y."/>
            <person name="Arimoto A."/>
            <person name="Ishii H."/>
            <person name="Satoh N."/>
            <person name="Nishiyama T."/>
            <person name="Hasebe M."/>
            <person name="Maruyama T."/>
            <person name="Minagawa J."/>
            <person name="Obokata J."/>
            <person name="Shigenobu S."/>
        </authorList>
    </citation>
    <scope>NUCLEOTIDE SEQUENCE [LARGE SCALE GENOMIC DNA]</scope>
</reference>
<keyword evidence="1" id="KW-0813">Transport</keyword>
<evidence type="ECO:0000313" key="3">
    <source>
        <dbReference type="EMBL" id="GFO27624.1"/>
    </source>
</evidence>
<keyword evidence="2" id="KW-0472">Membrane</keyword>
<accession>A0AAV4C981</accession>
<organism evidence="3 4">
    <name type="scientific">Plakobranchus ocellatus</name>
    <dbReference type="NCBI Taxonomy" id="259542"/>
    <lineage>
        <taxon>Eukaryota</taxon>
        <taxon>Metazoa</taxon>
        <taxon>Spiralia</taxon>
        <taxon>Lophotrochozoa</taxon>
        <taxon>Mollusca</taxon>
        <taxon>Gastropoda</taxon>
        <taxon>Heterobranchia</taxon>
        <taxon>Euthyneura</taxon>
        <taxon>Panpulmonata</taxon>
        <taxon>Sacoglossa</taxon>
        <taxon>Placobranchoidea</taxon>
        <taxon>Plakobranchidae</taxon>
        <taxon>Plakobranchus</taxon>
    </lineage>
</organism>
<name>A0AAV4C981_9GAST</name>
<dbReference type="PANTHER" id="PTHR12266">
    <property type="entry name" value="NA+/CA2+ K+ INDEPENDENT EXCHANGER"/>
    <property type="match status" value="1"/>
</dbReference>
<gene>
    <name evidence="3" type="ORF">PoB_005412900</name>
</gene>
<keyword evidence="4" id="KW-1185">Reference proteome</keyword>
<comment type="caution">
    <text evidence="3">The sequence shown here is derived from an EMBL/GenBank/DDBJ whole genome shotgun (WGS) entry which is preliminary data.</text>
</comment>
<dbReference type="GO" id="GO:0005432">
    <property type="term" value="F:calcium:sodium antiporter activity"/>
    <property type="evidence" value="ECO:0007669"/>
    <property type="project" value="TreeGrafter"/>
</dbReference>
<dbReference type="GO" id="GO:0006874">
    <property type="term" value="P:intracellular calcium ion homeostasis"/>
    <property type="evidence" value="ECO:0007669"/>
    <property type="project" value="TreeGrafter"/>
</dbReference>
<dbReference type="AlphaFoldDB" id="A0AAV4C981"/>
<keyword evidence="2" id="KW-1133">Transmembrane helix</keyword>
<protein>
    <submittedName>
        <fullName evidence="3">Sodium/potassium/calcium exchanger 6</fullName>
    </submittedName>
</protein>
<sequence length="107" mass="11945">MAGLLLDDDSDIDCHELHHLPNGTSICHFVKTTSSCGIDEGYINYTQLLYCGFSAVPIWFGCVLLLIWWLFMFSGLAVTADDFFCPSLAVISRSLKLSHNVAISFMY</sequence>
<proteinExistence type="predicted"/>
<feature type="transmembrane region" description="Helical" evidence="2">
    <location>
        <begin position="48"/>
        <end position="71"/>
    </location>
</feature>
<dbReference type="Proteomes" id="UP000735302">
    <property type="component" value="Unassembled WGS sequence"/>
</dbReference>